<evidence type="ECO:0000256" key="3">
    <source>
        <dbReference type="ARBA" id="ARBA00022475"/>
    </source>
</evidence>
<dbReference type="PROSITE" id="PS50850">
    <property type="entry name" value="MFS"/>
    <property type="match status" value="1"/>
</dbReference>
<keyword evidence="6 7" id="KW-0472">Membrane</keyword>
<dbReference type="CDD" id="cd06174">
    <property type="entry name" value="MFS"/>
    <property type="match status" value="1"/>
</dbReference>
<proteinExistence type="predicted"/>
<gene>
    <name evidence="9" type="ORF">SAMN05660330_03276</name>
</gene>
<feature type="transmembrane region" description="Helical" evidence="7">
    <location>
        <begin position="227"/>
        <end position="247"/>
    </location>
</feature>
<dbReference type="RefSeq" id="WP_092224762.1">
    <property type="nucleotide sequence ID" value="NZ_FNJI01000027.1"/>
</dbReference>
<keyword evidence="5 7" id="KW-1133">Transmembrane helix</keyword>
<evidence type="ECO:0000256" key="5">
    <source>
        <dbReference type="ARBA" id="ARBA00022989"/>
    </source>
</evidence>
<reference evidence="9 10" key="1">
    <citation type="submission" date="2016-10" db="EMBL/GenBank/DDBJ databases">
        <authorList>
            <person name="de Groot N.N."/>
        </authorList>
    </citation>
    <scope>NUCLEOTIDE SEQUENCE [LARGE SCALE GENOMIC DNA]</scope>
    <source>
        <strain evidence="9 10">DSM 12130</strain>
    </source>
</reference>
<dbReference type="GO" id="GO:0005886">
    <property type="term" value="C:plasma membrane"/>
    <property type="evidence" value="ECO:0007669"/>
    <property type="project" value="UniProtKB-SubCell"/>
</dbReference>
<feature type="transmembrane region" description="Helical" evidence="7">
    <location>
        <begin position="318"/>
        <end position="338"/>
    </location>
</feature>
<dbReference type="PANTHER" id="PTHR23517">
    <property type="entry name" value="RESISTANCE PROTEIN MDTM, PUTATIVE-RELATED-RELATED"/>
    <property type="match status" value="1"/>
</dbReference>
<evidence type="ECO:0000256" key="1">
    <source>
        <dbReference type="ARBA" id="ARBA00004651"/>
    </source>
</evidence>
<feature type="transmembrane region" description="Helical" evidence="7">
    <location>
        <begin position="259"/>
        <end position="279"/>
    </location>
</feature>
<dbReference type="InterPro" id="IPR036259">
    <property type="entry name" value="MFS_trans_sf"/>
</dbReference>
<feature type="transmembrane region" description="Helical" evidence="7">
    <location>
        <begin position="380"/>
        <end position="400"/>
    </location>
</feature>
<dbReference type="Proteomes" id="UP000199073">
    <property type="component" value="Unassembled WGS sequence"/>
</dbReference>
<dbReference type="Pfam" id="PF07690">
    <property type="entry name" value="MFS_1"/>
    <property type="match status" value="1"/>
</dbReference>
<evidence type="ECO:0000256" key="6">
    <source>
        <dbReference type="ARBA" id="ARBA00023136"/>
    </source>
</evidence>
<feature type="transmembrane region" description="Helical" evidence="7">
    <location>
        <begin position="84"/>
        <end position="104"/>
    </location>
</feature>
<feature type="domain" description="Major facilitator superfamily (MFS) profile" evidence="8">
    <location>
        <begin position="20"/>
        <end position="405"/>
    </location>
</feature>
<evidence type="ECO:0000313" key="9">
    <source>
        <dbReference type="EMBL" id="SDP58574.1"/>
    </source>
</evidence>
<feature type="transmembrane region" description="Helical" evidence="7">
    <location>
        <begin position="145"/>
        <end position="167"/>
    </location>
</feature>
<organism evidence="9 10">
    <name type="scientific">Desulforhopalus singaporensis</name>
    <dbReference type="NCBI Taxonomy" id="91360"/>
    <lineage>
        <taxon>Bacteria</taxon>
        <taxon>Pseudomonadati</taxon>
        <taxon>Thermodesulfobacteriota</taxon>
        <taxon>Desulfobulbia</taxon>
        <taxon>Desulfobulbales</taxon>
        <taxon>Desulfocapsaceae</taxon>
        <taxon>Desulforhopalus</taxon>
    </lineage>
</organism>
<evidence type="ECO:0000256" key="2">
    <source>
        <dbReference type="ARBA" id="ARBA00022448"/>
    </source>
</evidence>
<feature type="transmembrane region" description="Helical" evidence="7">
    <location>
        <begin position="16"/>
        <end position="38"/>
    </location>
</feature>
<dbReference type="InterPro" id="IPR020846">
    <property type="entry name" value="MFS_dom"/>
</dbReference>
<evidence type="ECO:0000256" key="4">
    <source>
        <dbReference type="ARBA" id="ARBA00022692"/>
    </source>
</evidence>
<protein>
    <submittedName>
        <fullName evidence="9">Predicted arabinose efflux permease, MFS family</fullName>
    </submittedName>
</protein>
<dbReference type="OrthoDB" id="9067529at2"/>
<keyword evidence="10" id="KW-1185">Reference proteome</keyword>
<keyword evidence="2" id="KW-0813">Transport</keyword>
<feature type="transmembrane region" description="Helical" evidence="7">
    <location>
        <begin position="350"/>
        <end position="368"/>
    </location>
</feature>
<name>A0A1H0TXA8_9BACT</name>
<evidence type="ECO:0000256" key="7">
    <source>
        <dbReference type="SAM" id="Phobius"/>
    </source>
</evidence>
<dbReference type="STRING" id="91360.SAMN05660330_03276"/>
<dbReference type="InterPro" id="IPR050171">
    <property type="entry name" value="MFS_Transporters"/>
</dbReference>
<feature type="transmembrane region" description="Helical" evidence="7">
    <location>
        <begin position="58"/>
        <end position="77"/>
    </location>
</feature>
<dbReference type="InterPro" id="IPR011701">
    <property type="entry name" value="MFS"/>
</dbReference>
<evidence type="ECO:0000259" key="8">
    <source>
        <dbReference type="PROSITE" id="PS50850"/>
    </source>
</evidence>
<dbReference type="SUPFAM" id="SSF103473">
    <property type="entry name" value="MFS general substrate transporter"/>
    <property type="match status" value="1"/>
</dbReference>
<dbReference type="Gene3D" id="1.20.1250.20">
    <property type="entry name" value="MFS general substrate transporter like domains"/>
    <property type="match status" value="2"/>
</dbReference>
<dbReference type="EMBL" id="FNJI01000027">
    <property type="protein sequence ID" value="SDP58574.1"/>
    <property type="molecule type" value="Genomic_DNA"/>
</dbReference>
<dbReference type="GO" id="GO:0022857">
    <property type="term" value="F:transmembrane transporter activity"/>
    <property type="evidence" value="ECO:0007669"/>
    <property type="project" value="InterPro"/>
</dbReference>
<feature type="transmembrane region" description="Helical" evidence="7">
    <location>
        <begin position="110"/>
        <end position="133"/>
    </location>
</feature>
<comment type="subcellular location">
    <subcellularLocation>
        <location evidence="1">Cell membrane</location>
        <topology evidence="1">Multi-pass membrane protein</topology>
    </subcellularLocation>
</comment>
<feature type="transmembrane region" description="Helical" evidence="7">
    <location>
        <begin position="291"/>
        <end position="312"/>
    </location>
</feature>
<accession>A0A1H0TXA8</accession>
<keyword evidence="4 7" id="KW-0812">Transmembrane</keyword>
<keyword evidence="3" id="KW-1003">Cell membrane</keyword>
<feature type="transmembrane region" description="Helical" evidence="7">
    <location>
        <begin position="173"/>
        <end position="194"/>
    </location>
</feature>
<sequence length="437" mass="47769">MPPTARIILPQEKLRPLIITLVCTMLTGASYGFGLYLFPMVMPEILHDLKLSYSDAGVITAAAQTAPLFMIPLAGYLTGRVGGLRLIVFSQIFGAALLLALYYVQGFFSLLIVVLLMRGWPLLVWIPLVMVAAEHIEFKWRATMLTVASSGACFFVFVDGALSSYFLERHHWRYLWPTAALCCLVFGVSAWLGLCRVNAWEYKRAGRSGKKRSYGELLKWAKTRSGVITFVVFALTGLTFTPFQTYLASYLRDNLNLTIAVTGAMWSVMGIAGIGGGLVMGVITDRMGARIALFLTFFLAAVSAVLICMPITTAQVMGMAVCYGIAQAVIYGLAPAYMSKILAPESSVTAVSAGTLLLVSTAFFGNLLGGWSSEYFGSFFWLYLTTGLFFTMGALVSLGLTREQQRTSTINRHNGLSTPCCQNQLSRCSSSRNQEEP</sequence>
<evidence type="ECO:0000313" key="10">
    <source>
        <dbReference type="Proteomes" id="UP000199073"/>
    </source>
</evidence>
<dbReference type="AlphaFoldDB" id="A0A1H0TXA8"/>
<dbReference type="PANTHER" id="PTHR23517:SF3">
    <property type="entry name" value="INTEGRAL MEMBRANE TRANSPORT PROTEIN"/>
    <property type="match status" value="1"/>
</dbReference>